<dbReference type="Pfam" id="PF12728">
    <property type="entry name" value="HTH_17"/>
    <property type="match status" value="1"/>
</dbReference>
<protein>
    <submittedName>
        <fullName evidence="2">AlpA family phage regulatory protein</fullName>
    </submittedName>
</protein>
<evidence type="ECO:0000313" key="2">
    <source>
        <dbReference type="EMBL" id="QSP93800.1"/>
    </source>
</evidence>
<keyword evidence="3" id="KW-1185">Reference proteome</keyword>
<proteinExistence type="predicted"/>
<dbReference type="RefSeq" id="WP_206643022.1">
    <property type="nucleotide sequence ID" value="NZ_CP071247.1"/>
</dbReference>
<feature type="domain" description="Helix-turn-helix" evidence="1">
    <location>
        <begin position="12"/>
        <end position="57"/>
    </location>
</feature>
<reference evidence="2 3" key="1">
    <citation type="submission" date="2021-03" db="EMBL/GenBank/DDBJ databases">
        <title>Genome sequencing of Marinobacter sp. LPB0319.</title>
        <authorList>
            <person name="Kim J."/>
        </authorList>
    </citation>
    <scope>NUCLEOTIDE SEQUENCE [LARGE SCALE GENOMIC DNA]</scope>
    <source>
        <strain evidence="2 3">LPB0319</strain>
    </source>
</reference>
<sequence>MSKQSLHYASDKQLSEFLEVSRQTIWRWVREGKFPAPLKLGPNCTRWKLSDVKAWEAGREAET</sequence>
<dbReference type="InterPro" id="IPR041657">
    <property type="entry name" value="HTH_17"/>
</dbReference>
<dbReference type="EMBL" id="CP071247">
    <property type="protein sequence ID" value="QSP93800.1"/>
    <property type="molecule type" value="Genomic_DNA"/>
</dbReference>
<dbReference type="Proteomes" id="UP000663555">
    <property type="component" value="Chromosome"/>
</dbReference>
<dbReference type="SUPFAM" id="SSF46955">
    <property type="entry name" value="Putative DNA-binding domain"/>
    <property type="match status" value="1"/>
</dbReference>
<gene>
    <name evidence="2" type="ORF">LPB19_11395</name>
</gene>
<accession>A0ABX7MQV2</accession>
<evidence type="ECO:0000313" key="3">
    <source>
        <dbReference type="Proteomes" id="UP000663555"/>
    </source>
</evidence>
<dbReference type="InterPro" id="IPR009061">
    <property type="entry name" value="DNA-bd_dom_put_sf"/>
</dbReference>
<evidence type="ECO:0000259" key="1">
    <source>
        <dbReference type="Pfam" id="PF12728"/>
    </source>
</evidence>
<dbReference type="Gene3D" id="1.10.238.160">
    <property type="match status" value="1"/>
</dbReference>
<name>A0ABX7MQV2_9GAMM</name>
<organism evidence="2 3">
    <name type="scientific">Marinobacter salinisoli</name>
    <dbReference type="NCBI Taxonomy" id="2769486"/>
    <lineage>
        <taxon>Bacteria</taxon>
        <taxon>Pseudomonadati</taxon>
        <taxon>Pseudomonadota</taxon>
        <taxon>Gammaproteobacteria</taxon>
        <taxon>Pseudomonadales</taxon>
        <taxon>Marinobacteraceae</taxon>
        <taxon>Marinobacter</taxon>
    </lineage>
</organism>